<accession>A0AAD4VHS2</accession>
<proteinExistence type="predicted"/>
<comment type="caution">
    <text evidence="1">The sequence shown here is derived from an EMBL/GenBank/DDBJ whole genome shotgun (WGS) entry which is preliminary data.</text>
</comment>
<protein>
    <submittedName>
        <fullName evidence="1">Uncharacterized protein</fullName>
    </submittedName>
</protein>
<dbReference type="Proteomes" id="UP001054821">
    <property type="component" value="Chromosome 6"/>
</dbReference>
<dbReference type="AlphaFoldDB" id="A0AAD4VHS2"/>
<keyword evidence="2" id="KW-1185">Reference proteome</keyword>
<sequence>MSDLQQERCGPLVFGDPVEDNEEETVVKLRTPVWCLLKALRCLSQLYVGNENGSFAQSFDVGLCANRCGDDMCHSSKYVVESFGRCLSLRKGAFLQ</sequence>
<dbReference type="EMBL" id="JAJFAZ020000006">
    <property type="protein sequence ID" value="KAI5324196.1"/>
    <property type="molecule type" value="Genomic_DNA"/>
</dbReference>
<organism evidence="1 2">
    <name type="scientific">Prunus dulcis</name>
    <name type="common">Almond</name>
    <name type="synonym">Amygdalus dulcis</name>
    <dbReference type="NCBI Taxonomy" id="3755"/>
    <lineage>
        <taxon>Eukaryota</taxon>
        <taxon>Viridiplantae</taxon>
        <taxon>Streptophyta</taxon>
        <taxon>Embryophyta</taxon>
        <taxon>Tracheophyta</taxon>
        <taxon>Spermatophyta</taxon>
        <taxon>Magnoliopsida</taxon>
        <taxon>eudicotyledons</taxon>
        <taxon>Gunneridae</taxon>
        <taxon>Pentapetalae</taxon>
        <taxon>rosids</taxon>
        <taxon>fabids</taxon>
        <taxon>Rosales</taxon>
        <taxon>Rosaceae</taxon>
        <taxon>Amygdaloideae</taxon>
        <taxon>Amygdaleae</taxon>
        <taxon>Prunus</taxon>
    </lineage>
</organism>
<gene>
    <name evidence="1" type="ORF">L3X38_033269</name>
</gene>
<reference evidence="1 2" key="1">
    <citation type="journal article" date="2022" name="G3 (Bethesda)">
        <title>Whole-genome sequence and methylome profiling of the almond [Prunus dulcis (Mill.) D.A. Webb] cultivar 'Nonpareil'.</title>
        <authorList>
            <person name="D'Amico-Willman K.M."/>
            <person name="Ouma W.Z."/>
            <person name="Meulia T."/>
            <person name="Sideli G.M."/>
            <person name="Gradziel T.M."/>
            <person name="Fresnedo-Ramirez J."/>
        </authorList>
    </citation>
    <scope>NUCLEOTIDE SEQUENCE [LARGE SCALE GENOMIC DNA]</scope>
    <source>
        <strain evidence="1">Clone GOH B32 T37-40</strain>
    </source>
</reference>
<name>A0AAD4VHS2_PRUDU</name>
<evidence type="ECO:0000313" key="2">
    <source>
        <dbReference type="Proteomes" id="UP001054821"/>
    </source>
</evidence>
<evidence type="ECO:0000313" key="1">
    <source>
        <dbReference type="EMBL" id="KAI5324196.1"/>
    </source>
</evidence>